<comment type="caution">
    <text evidence="6">The sequence shown here is derived from an EMBL/GenBank/DDBJ whole genome shotgun (WGS) entry which is preliminary data.</text>
</comment>
<dbReference type="RefSeq" id="WP_311536334.1">
    <property type="nucleotide sequence ID" value="NZ_JAVRHQ010000032.1"/>
</dbReference>
<evidence type="ECO:0000313" key="7">
    <source>
        <dbReference type="Proteomes" id="UP001262889"/>
    </source>
</evidence>
<feature type="transmembrane region" description="Helical" evidence="5">
    <location>
        <begin position="20"/>
        <end position="40"/>
    </location>
</feature>
<evidence type="ECO:0000313" key="6">
    <source>
        <dbReference type="EMBL" id="MDT0644720.1"/>
    </source>
</evidence>
<keyword evidence="3 5" id="KW-1133">Transmembrane helix</keyword>
<keyword evidence="2 5" id="KW-0812">Transmembrane</keyword>
<reference evidence="6 7" key="1">
    <citation type="submission" date="2023-09" db="EMBL/GenBank/DDBJ databases">
        <authorList>
            <person name="Rey-Velasco X."/>
        </authorList>
    </citation>
    <scope>NUCLEOTIDE SEQUENCE [LARGE SCALE GENOMIC DNA]</scope>
    <source>
        <strain evidence="6 7">F363</strain>
    </source>
</reference>
<feature type="transmembrane region" description="Helical" evidence="5">
    <location>
        <begin position="105"/>
        <end position="130"/>
    </location>
</feature>
<dbReference type="EMBL" id="JAVRHQ010000032">
    <property type="protein sequence ID" value="MDT0644720.1"/>
    <property type="molecule type" value="Genomic_DNA"/>
</dbReference>
<gene>
    <name evidence="6" type="ORF">RM553_17905</name>
</gene>
<keyword evidence="7" id="KW-1185">Reference proteome</keyword>
<comment type="subcellular location">
    <subcellularLocation>
        <location evidence="1">Membrane</location>
        <topology evidence="1">Multi-pass membrane protein</topology>
    </subcellularLocation>
</comment>
<evidence type="ECO:0000256" key="3">
    <source>
        <dbReference type="ARBA" id="ARBA00022989"/>
    </source>
</evidence>
<evidence type="ECO:0000256" key="5">
    <source>
        <dbReference type="SAM" id="Phobius"/>
    </source>
</evidence>
<accession>A0ABU3CEE7</accession>
<keyword evidence="4 5" id="KW-0472">Membrane</keyword>
<organism evidence="6 7">
    <name type="scientific">Autumnicola tepida</name>
    <dbReference type="NCBI Taxonomy" id="3075595"/>
    <lineage>
        <taxon>Bacteria</taxon>
        <taxon>Pseudomonadati</taxon>
        <taxon>Bacteroidota</taxon>
        <taxon>Flavobacteriia</taxon>
        <taxon>Flavobacteriales</taxon>
        <taxon>Flavobacteriaceae</taxon>
        <taxon>Autumnicola</taxon>
    </lineage>
</organism>
<name>A0ABU3CEE7_9FLAO</name>
<sequence>MNSQALHQDKTLATLIHLSVFSKYLFPFGNFLFPLLLWLVKKQDAFVDSHGRNAINFQISIFLYFILLGLLGLSILLIMGLNLSFDTPLHLYNDHIHTENFQDLIPLIVVAGTFGTLILGLFVLEIYAVISASLKASEGELYKYPLCINFIK</sequence>
<protein>
    <submittedName>
        <fullName evidence="6">DUF4870 domain-containing protein</fullName>
    </submittedName>
</protein>
<feature type="transmembrane region" description="Helical" evidence="5">
    <location>
        <begin position="61"/>
        <end position="85"/>
    </location>
</feature>
<proteinExistence type="predicted"/>
<evidence type="ECO:0000256" key="2">
    <source>
        <dbReference type="ARBA" id="ARBA00022692"/>
    </source>
</evidence>
<dbReference type="InterPro" id="IPR019109">
    <property type="entry name" value="MamF_MmsF"/>
</dbReference>
<dbReference type="Pfam" id="PF09685">
    <property type="entry name" value="MamF_MmsF"/>
    <property type="match status" value="1"/>
</dbReference>
<dbReference type="Proteomes" id="UP001262889">
    <property type="component" value="Unassembled WGS sequence"/>
</dbReference>
<evidence type="ECO:0000256" key="1">
    <source>
        <dbReference type="ARBA" id="ARBA00004141"/>
    </source>
</evidence>
<evidence type="ECO:0000256" key="4">
    <source>
        <dbReference type="ARBA" id="ARBA00023136"/>
    </source>
</evidence>